<evidence type="ECO:0000313" key="1">
    <source>
        <dbReference type="EMBL" id="CAD7595116.1"/>
    </source>
</evidence>
<sequence length="322" mass="36575">MAKPLEGNPREVNSVYTLHCHTKGSSQLIKRSYANLAEHTCTLDKMDKEMSGYVEKCETKNNVKREDCMKQVKESKGKKLKLSGGCESVSFKFLSTTFLGLNYDNQDMKCLAQCVGKEAGVVDDKGHRDNAKIEEHIKKIGCSKKKERYTKMFKDCKDEEESWHMPLPVDSSRASPTQGHVIHARHVIANTYHDTVGHRLQAPLSICSLRMRLPPLMTALAFAVVVRRPGQNGVWWSDRRGFPKVATRHTWIINIIIVYRWCTRSAPLPYYWGYNHAALFQLVSTFKSAHALTVLWPDWLISIYVRSTSSTSSLVSISGHMV</sequence>
<organism evidence="1">
    <name type="scientific">Timema genevievae</name>
    <name type="common">Walking stick</name>
    <dbReference type="NCBI Taxonomy" id="629358"/>
    <lineage>
        <taxon>Eukaryota</taxon>
        <taxon>Metazoa</taxon>
        <taxon>Ecdysozoa</taxon>
        <taxon>Arthropoda</taxon>
        <taxon>Hexapoda</taxon>
        <taxon>Insecta</taxon>
        <taxon>Pterygota</taxon>
        <taxon>Neoptera</taxon>
        <taxon>Polyneoptera</taxon>
        <taxon>Phasmatodea</taxon>
        <taxon>Timematodea</taxon>
        <taxon>Timematoidea</taxon>
        <taxon>Timematidae</taxon>
        <taxon>Timema</taxon>
    </lineage>
</organism>
<proteinExistence type="predicted"/>
<dbReference type="InterPro" id="IPR036728">
    <property type="entry name" value="PBP_GOBP_sf"/>
</dbReference>
<accession>A0A7R9JYY6</accession>
<dbReference type="Gene3D" id="1.10.238.20">
    <property type="entry name" value="Pheromone/general odorant binding protein domain"/>
    <property type="match status" value="1"/>
</dbReference>
<dbReference type="SUPFAM" id="SSF47565">
    <property type="entry name" value="Insect pheromone/odorant-binding proteins"/>
    <property type="match status" value="1"/>
</dbReference>
<dbReference type="EMBL" id="OE841276">
    <property type="protein sequence ID" value="CAD7595116.1"/>
    <property type="molecule type" value="Genomic_DNA"/>
</dbReference>
<dbReference type="GO" id="GO:0005549">
    <property type="term" value="F:odorant binding"/>
    <property type="evidence" value="ECO:0007669"/>
    <property type="project" value="InterPro"/>
</dbReference>
<dbReference type="AlphaFoldDB" id="A0A7R9JYY6"/>
<protein>
    <submittedName>
        <fullName evidence="1">Uncharacterized protein</fullName>
    </submittedName>
</protein>
<name>A0A7R9JYY6_TIMGE</name>
<gene>
    <name evidence="1" type="ORF">TGEB3V08_LOCUS5906</name>
</gene>
<reference evidence="1" key="1">
    <citation type="submission" date="2020-11" db="EMBL/GenBank/DDBJ databases">
        <authorList>
            <person name="Tran Van P."/>
        </authorList>
    </citation>
    <scope>NUCLEOTIDE SEQUENCE</scope>
</reference>
<dbReference type="CDD" id="cd23992">
    <property type="entry name" value="PBP_GOBP"/>
    <property type="match status" value="1"/>
</dbReference>